<evidence type="ECO:0000313" key="3">
    <source>
        <dbReference type="EMBL" id="KXZ49863.1"/>
    </source>
</evidence>
<keyword evidence="4" id="KW-1185">Reference proteome</keyword>
<name>A0A150GJ74_GONPE</name>
<feature type="compositionally biased region" description="Low complexity" evidence="1">
    <location>
        <begin position="401"/>
        <end position="418"/>
    </location>
</feature>
<sequence length="418" mass="44987">MDDALAAADARGAGSGCTCPCYCGRRIPARCSHTWKSCLPRAWLAENVERVINKALAQWRTSIGGDWAAQVLVDGSIFKGTALEGSDVDLVVRTAFPVPRRLKHKLHRIIRASLSAHFRAADQVWGVKLLPRRKSAELELEVALELEEEEEAEEEAEEEREEGDGTGREAPVRRPAAAAGGGDEDARFEVLCEPPASAAGCGSPHPKLVRLSADLLFERGTVGEPLSRIVNPFAGLDSARLAVMALKLFQKQAGSLSGPSNFVKEAMVVHVVTDCELRLPSWDTSGERPPPPTESAMQAFYMALSLFLAADSAEHLDARVRPHCVVAAGCLFDRGPFAIWHNRVFRALGELRVLMEELAASGPAADQETAVQGLRRIFEGRKPPAGGDTVDPGCLPETAGHEQQQADQVQAPAAISAT</sequence>
<evidence type="ECO:0000256" key="1">
    <source>
        <dbReference type="SAM" id="MobiDB-lite"/>
    </source>
</evidence>
<comment type="caution">
    <text evidence="3">The sequence shown here is derived from an EMBL/GenBank/DDBJ whole genome shotgun (WGS) entry which is preliminary data.</text>
</comment>
<feature type="region of interest" description="Disordered" evidence="1">
    <location>
        <begin position="144"/>
        <end position="181"/>
    </location>
</feature>
<dbReference type="GO" id="GO:0016779">
    <property type="term" value="F:nucleotidyltransferase activity"/>
    <property type="evidence" value="ECO:0007669"/>
    <property type="project" value="InterPro"/>
</dbReference>
<dbReference type="InterPro" id="IPR002934">
    <property type="entry name" value="Polymerase_NTP_transf_dom"/>
</dbReference>
<feature type="compositionally biased region" description="Acidic residues" evidence="1">
    <location>
        <begin position="144"/>
        <end position="162"/>
    </location>
</feature>
<dbReference type="EMBL" id="LSYV01000020">
    <property type="protein sequence ID" value="KXZ49863.1"/>
    <property type="molecule type" value="Genomic_DNA"/>
</dbReference>
<dbReference type="OrthoDB" id="550131at2759"/>
<reference evidence="4" key="1">
    <citation type="journal article" date="2016" name="Nat. Commun.">
        <title>The Gonium pectorale genome demonstrates co-option of cell cycle regulation during the evolution of multicellularity.</title>
        <authorList>
            <person name="Hanschen E.R."/>
            <person name="Marriage T.N."/>
            <person name="Ferris P.J."/>
            <person name="Hamaji T."/>
            <person name="Toyoda A."/>
            <person name="Fujiyama A."/>
            <person name="Neme R."/>
            <person name="Noguchi H."/>
            <person name="Minakuchi Y."/>
            <person name="Suzuki M."/>
            <person name="Kawai-Toyooka H."/>
            <person name="Smith D.R."/>
            <person name="Sparks H."/>
            <person name="Anderson J."/>
            <person name="Bakaric R."/>
            <person name="Luria V."/>
            <person name="Karger A."/>
            <person name="Kirschner M.W."/>
            <person name="Durand P.M."/>
            <person name="Michod R.E."/>
            <person name="Nozaki H."/>
            <person name="Olson B.J."/>
        </authorList>
    </citation>
    <scope>NUCLEOTIDE SEQUENCE [LARGE SCALE GENOMIC DNA]</scope>
    <source>
        <strain evidence="4">NIES-2863</strain>
    </source>
</reference>
<dbReference type="AlphaFoldDB" id="A0A150GJ74"/>
<dbReference type="Proteomes" id="UP000075714">
    <property type="component" value="Unassembled WGS sequence"/>
</dbReference>
<feature type="domain" description="Polymerase nucleotidyl transferase" evidence="2">
    <location>
        <begin position="69"/>
        <end position="134"/>
    </location>
</feature>
<organism evidence="3 4">
    <name type="scientific">Gonium pectorale</name>
    <name type="common">Green alga</name>
    <dbReference type="NCBI Taxonomy" id="33097"/>
    <lineage>
        <taxon>Eukaryota</taxon>
        <taxon>Viridiplantae</taxon>
        <taxon>Chlorophyta</taxon>
        <taxon>core chlorophytes</taxon>
        <taxon>Chlorophyceae</taxon>
        <taxon>CS clade</taxon>
        <taxon>Chlamydomonadales</taxon>
        <taxon>Volvocaceae</taxon>
        <taxon>Gonium</taxon>
    </lineage>
</organism>
<accession>A0A150GJ74</accession>
<dbReference type="InterPro" id="IPR043519">
    <property type="entry name" value="NT_sf"/>
</dbReference>
<evidence type="ECO:0000259" key="2">
    <source>
        <dbReference type="Pfam" id="PF01909"/>
    </source>
</evidence>
<feature type="region of interest" description="Disordered" evidence="1">
    <location>
        <begin position="379"/>
        <end position="418"/>
    </location>
</feature>
<dbReference type="SUPFAM" id="SSF81301">
    <property type="entry name" value="Nucleotidyltransferase"/>
    <property type="match status" value="1"/>
</dbReference>
<evidence type="ECO:0000313" key="4">
    <source>
        <dbReference type="Proteomes" id="UP000075714"/>
    </source>
</evidence>
<feature type="compositionally biased region" description="Basic and acidic residues" evidence="1">
    <location>
        <begin position="163"/>
        <end position="172"/>
    </location>
</feature>
<dbReference type="Pfam" id="PF01909">
    <property type="entry name" value="NTP_transf_2"/>
    <property type="match status" value="1"/>
</dbReference>
<gene>
    <name evidence="3" type="ORF">GPECTOR_19g314</name>
</gene>
<proteinExistence type="predicted"/>
<protein>
    <recommendedName>
        <fullName evidence="2">Polymerase nucleotidyl transferase domain-containing protein</fullName>
    </recommendedName>
</protein>